<feature type="region of interest" description="Disordered" evidence="1">
    <location>
        <begin position="1"/>
        <end position="25"/>
    </location>
</feature>
<protein>
    <submittedName>
        <fullName evidence="3">Uncharacterized protein</fullName>
    </submittedName>
</protein>
<evidence type="ECO:0000256" key="1">
    <source>
        <dbReference type="SAM" id="MobiDB-lite"/>
    </source>
</evidence>
<dbReference type="EMBL" id="KL367482">
    <property type="protein sequence ID" value="KFD71480.1"/>
    <property type="molecule type" value="Genomic_DNA"/>
</dbReference>
<dbReference type="EMBL" id="KL363224">
    <property type="protein sequence ID" value="KFD52693.1"/>
    <property type="molecule type" value="Genomic_DNA"/>
</dbReference>
<feature type="compositionally biased region" description="Basic and acidic residues" evidence="1">
    <location>
        <begin position="12"/>
        <end position="25"/>
    </location>
</feature>
<evidence type="ECO:0000313" key="3">
    <source>
        <dbReference type="EMBL" id="KFD71480.1"/>
    </source>
</evidence>
<evidence type="ECO:0000313" key="2">
    <source>
        <dbReference type="EMBL" id="KFD52693.1"/>
    </source>
</evidence>
<accession>A0A085NPT4</accession>
<keyword evidence="4" id="KW-1185">Reference proteome</keyword>
<dbReference type="Proteomes" id="UP000030764">
    <property type="component" value="Unassembled WGS sequence"/>
</dbReference>
<name>A0A085NPT4_9BILA</name>
<sequence length="86" mass="9803">MGSDLWTTIQPGEDRADAASPEKLRINDSRQGRALAKICLAIDDEQEQQQHVQHLSSPKEVWEELQKLYAPKDRDSDRASAVHVFF</sequence>
<dbReference type="Proteomes" id="UP000030758">
    <property type="component" value="Unassembled WGS sequence"/>
</dbReference>
<proteinExistence type="predicted"/>
<organism evidence="3">
    <name type="scientific">Trichuris suis</name>
    <name type="common">pig whipworm</name>
    <dbReference type="NCBI Taxonomy" id="68888"/>
    <lineage>
        <taxon>Eukaryota</taxon>
        <taxon>Metazoa</taxon>
        <taxon>Ecdysozoa</taxon>
        <taxon>Nematoda</taxon>
        <taxon>Enoplea</taxon>
        <taxon>Dorylaimia</taxon>
        <taxon>Trichinellida</taxon>
        <taxon>Trichuridae</taxon>
        <taxon>Trichuris</taxon>
    </lineage>
</organism>
<reference evidence="3 4" key="1">
    <citation type="journal article" date="2014" name="Nat. Genet.">
        <title>Genome and transcriptome of the porcine whipworm Trichuris suis.</title>
        <authorList>
            <person name="Jex A.R."/>
            <person name="Nejsum P."/>
            <person name="Schwarz E.M."/>
            <person name="Hu L."/>
            <person name="Young N.D."/>
            <person name="Hall R.S."/>
            <person name="Korhonen P.K."/>
            <person name="Liao S."/>
            <person name="Thamsborg S."/>
            <person name="Xia J."/>
            <person name="Xu P."/>
            <person name="Wang S."/>
            <person name="Scheerlinck J.P."/>
            <person name="Hofmann A."/>
            <person name="Sternberg P.W."/>
            <person name="Wang J."/>
            <person name="Gasser R.B."/>
        </authorList>
    </citation>
    <scope>NUCLEOTIDE SEQUENCE [LARGE SCALE GENOMIC DNA]</scope>
    <source>
        <strain evidence="3">DCEP-RM93F</strain>
        <strain evidence="2">DCEP-RM93M</strain>
    </source>
</reference>
<evidence type="ECO:0000313" key="4">
    <source>
        <dbReference type="Proteomes" id="UP000030764"/>
    </source>
</evidence>
<feature type="compositionally biased region" description="Polar residues" evidence="1">
    <location>
        <begin position="1"/>
        <end position="10"/>
    </location>
</feature>
<gene>
    <name evidence="2" type="ORF">M513_06349</name>
    <name evidence="3" type="ORF">M514_06349</name>
</gene>
<dbReference type="AlphaFoldDB" id="A0A085NPT4"/>